<accession>A0A9Q9PCK5</accession>
<keyword evidence="9" id="KW-0539">Nucleus</keyword>
<keyword evidence="4" id="KW-0963">Cytoplasm</keyword>
<name>A0A9Q9PCK5_ENCHE</name>
<evidence type="ECO:0000256" key="7">
    <source>
        <dbReference type="ARBA" id="ARBA00022786"/>
    </source>
</evidence>
<comment type="subcellular location">
    <subcellularLocation>
        <location evidence="2">Cytoplasm</location>
    </subcellularLocation>
    <subcellularLocation>
        <location evidence="1">Nucleus</location>
    </subcellularLocation>
</comment>
<proteinExistence type="predicted"/>
<evidence type="ECO:0000256" key="6">
    <source>
        <dbReference type="ARBA" id="ARBA00022771"/>
    </source>
</evidence>
<dbReference type="InterPro" id="IPR001841">
    <property type="entry name" value="Znf_RING"/>
</dbReference>
<feature type="domain" description="RING-type" evidence="11">
    <location>
        <begin position="24"/>
        <end position="74"/>
    </location>
</feature>
<dbReference type="InterPro" id="IPR024766">
    <property type="entry name" value="Znf_RING_H2"/>
</dbReference>
<dbReference type="GO" id="GO:0005737">
    <property type="term" value="C:cytoplasm"/>
    <property type="evidence" value="ECO:0007669"/>
    <property type="project" value="UniProtKB-SubCell"/>
</dbReference>
<evidence type="ECO:0000259" key="11">
    <source>
        <dbReference type="PROSITE" id="PS50089"/>
    </source>
</evidence>
<evidence type="ECO:0000256" key="3">
    <source>
        <dbReference type="ARBA" id="ARBA00004906"/>
    </source>
</evidence>
<keyword evidence="8" id="KW-0862">Zinc</keyword>
<evidence type="ECO:0000313" key="12">
    <source>
        <dbReference type="EMBL" id="UYL70979.1"/>
    </source>
</evidence>
<gene>
    <name evidence="12" type="ORF">GPU96_07g13725</name>
</gene>
<evidence type="ECO:0000256" key="10">
    <source>
        <dbReference type="PROSITE-ProRule" id="PRU00175"/>
    </source>
</evidence>
<dbReference type="InterPro" id="IPR013083">
    <property type="entry name" value="Znf_RING/FYVE/PHD"/>
</dbReference>
<dbReference type="InterPro" id="IPR051031">
    <property type="entry name" value="RING-box_E3_Ubiquitin_Ligase"/>
</dbReference>
<evidence type="ECO:0000256" key="2">
    <source>
        <dbReference type="ARBA" id="ARBA00004496"/>
    </source>
</evidence>
<sequence>MVEIKIKKVYPVYNWKWDIESDICGICQQSFDQMCIKCKHPMECKPCIGKCKHTFHSHCIALWLQQRKVCPMCRVFWVCQRVFE</sequence>
<evidence type="ECO:0000256" key="1">
    <source>
        <dbReference type="ARBA" id="ARBA00004123"/>
    </source>
</evidence>
<dbReference type="Gene3D" id="3.30.40.10">
    <property type="entry name" value="Zinc/RING finger domain, C3HC4 (zinc finger)"/>
    <property type="match status" value="1"/>
</dbReference>
<dbReference type="AlphaFoldDB" id="A0A9Q9PCK5"/>
<evidence type="ECO:0000256" key="9">
    <source>
        <dbReference type="ARBA" id="ARBA00023242"/>
    </source>
</evidence>
<evidence type="ECO:0000256" key="8">
    <source>
        <dbReference type="ARBA" id="ARBA00022833"/>
    </source>
</evidence>
<dbReference type="PANTHER" id="PTHR11210">
    <property type="entry name" value="RING BOX"/>
    <property type="match status" value="1"/>
</dbReference>
<keyword evidence="6 10" id="KW-0863">Zinc-finger</keyword>
<dbReference type="PROSITE" id="PS50089">
    <property type="entry name" value="ZF_RING_2"/>
    <property type="match status" value="1"/>
</dbReference>
<evidence type="ECO:0000256" key="4">
    <source>
        <dbReference type="ARBA" id="ARBA00022490"/>
    </source>
</evidence>
<keyword evidence="7" id="KW-0833">Ubl conjugation pathway</keyword>
<comment type="pathway">
    <text evidence="3">Protein modification; protein ubiquitination.</text>
</comment>
<dbReference type="Pfam" id="PF12678">
    <property type="entry name" value="zf-rbx1"/>
    <property type="match status" value="1"/>
</dbReference>
<dbReference type="GO" id="GO:0005634">
    <property type="term" value="C:nucleus"/>
    <property type="evidence" value="ECO:0007669"/>
    <property type="project" value="UniProtKB-SubCell"/>
</dbReference>
<dbReference type="SUPFAM" id="SSF57850">
    <property type="entry name" value="RING/U-box"/>
    <property type="match status" value="1"/>
</dbReference>
<dbReference type="GO" id="GO:0008270">
    <property type="term" value="F:zinc ion binding"/>
    <property type="evidence" value="ECO:0007669"/>
    <property type="project" value="UniProtKB-KW"/>
</dbReference>
<evidence type="ECO:0000256" key="5">
    <source>
        <dbReference type="ARBA" id="ARBA00022723"/>
    </source>
</evidence>
<protein>
    <submittedName>
        <fullName evidence="12">Ring-box protein</fullName>
    </submittedName>
</protein>
<dbReference type="EMBL" id="CP075153">
    <property type="protein sequence ID" value="UYL70979.1"/>
    <property type="molecule type" value="Genomic_DNA"/>
</dbReference>
<reference evidence="12" key="1">
    <citation type="submission" date="2022-10" db="EMBL/GenBank/DDBJ databases">
        <title>Encephalitozoon hellem ATCC 50604 Complete Genome.</title>
        <authorList>
            <person name="Mascarenhas dos Santos A.C."/>
            <person name="Julian A.T."/>
            <person name="Pombert J.-F."/>
        </authorList>
    </citation>
    <scope>NUCLEOTIDE SEQUENCE</scope>
    <source>
        <strain evidence="12">ATCC 50604</strain>
    </source>
</reference>
<dbReference type="Proteomes" id="UP001059546">
    <property type="component" value="Chromosome VII"/>
</dbReference>
<keyword evidence="5" id="KW-0479">Metal-binding</keyword>
<organism evidence="12">
    <name type="scientific">Encephalitozoon hellem</name>
    <name type="common">Microsporidian parasite</name>
    <dbReference type="NCBI Taxonomy" id="27973"/>
    <lineage>
        <taxon>Eukaryota</taxon>
        <taxon>Fungi</taxon>
        <taxon>Fungi incertae sedis</taxon>
        <taxon>Microsporidia</taxon>
        <taxon>Unikaryonidae</taxon>
        <taxon>Encephalitozoon</taxon>
    </lineage>
</organism>